<dbReference type="RefSeq" id="WP_201327236.1">
    <property type="nucleotide sequence ID" value="NZ_AP017470.1"/>
</dbReference>
<dbReference type="CDD" id="cd14869">
    <property type="entry name" value="uS7_Bacteria"/>
    <property type="match status" value="1"/>
</dbReference>
<keyword evidence="2 6" id="KW-0699">rRNA-binding</keyword>
<dbReference type="NCBIfam" id="TIGR01029">
    <property type="entry name" value="rpsG_bact"/>
    <property type="match status" value="1"/>
</dbReference>
<comment type="similarity">
    <text evidence="1 6 7">Belongs to the universal ribosomal protein uS7 family.</text>
</comment>
<sequence length="157" mass="17872">MPRRKRGELVREVMPDPVYNSEMVTRFINKLMYDGKKSVAAKIFYGALDLIKEKTGEEPLKVFKQAVENAKPLVETKSRRVGGATYQVPIEVNPRRQLSLSMRWLVAAARARGEKTMVQRLAAELIAASKNEGAAIKKKEDVHRMAEANKAFAHYRW</sequence>
<dbReference type="Proteomes" id="UP000595564">
    <property type="component" value="Chromosome"/>
</dbReference>
<keyword evidence="5 6" id="KW-0687">Ribonucleoprotein</keyword>
<evidence type="ECO:0000256" key="6">
    <source>
        <dbReference type="HAMAP-Rule" id="MF_00480"/>
    </source>
</evidence>
<evidence type="ECO:0000256" key="7">
    <source>
        <dbReference type="RuleBase" id="RU003619"/>
    </source>
</evidence>
<dbReference type="InterPro" id="IPR023798">
    <property type="entry name" value="Ribosomal_uS7_dom"/>
</dbReference>
<dbReference type="GO" id="GO:0000049">
    <property type="term" value="F:tRNA binding"/>
    <property type="evidence" value="ECO:0007669"/>
    <property type="project" value="UniProtKB-UniRule"/>
</dbReference>
<dbReference type="EMBL" id="AP017470">
    <property type="protein sequence ID" value="BBB32934.1"/>
    <property type="molecule type" value="Genomic_DNA"/>
</dbReference>
<dbReference type="KEGG" id="thyd:TTHT_1422"/>
<dbReference type="AlphaFoldDB" id="A0A7R6PHY2"/>
<evidence type="ECO:0000256" key="2">
    <source>
        <dbReference type="ARBA" id="ARBA00022730"/>
    </source>
</evidence>
<keyword evidence="10" id="KW-1185">Reference proteome</keyword>
<keyword evidence="6" id="KW-0820">tRNA-binding</keyword>
<accession>A0A7R6PHY2</accession>
<dbReference type="GO" id="GO:0019843">
    <property type="term" value="F:rRNA binding"/>
    <property type="evidence" value="ECO:0007669"/>
    <property type="project" value="UniProtKB-UniRule"/>
</dbReference>
<evidence type="ECO:0000256" key="5">
    <source>
        <dbReference type="ARBA" id="ARBA00023274"/>
    </source>
</evidence>
<proteinExistence type="inferred from homology"/>
<dbReference type="Pfam" id="PF00177">
    <property type="entry name" value="Ribosomal_S7"/>
    <property type="match status" value="1"/>
</dbReference>
<evidence type="ECO:0000313" key="10">
    <source>
        <dbReference type="Proteomes" id="UP000595564"/>
    </source>
</evidence>
<keyword evidence="4 6" id="KW-0689">Ribosomal protein</keyword>
<comment type="function">
    <text evidence="6">One of the primary rRNA binding proteins, it binds directly to 16S rRNA where it nucleates assembly of the head domain of the 30S subunit. Is located at the subunit interface close to the decoding center, probably blocks exit of the E-site tRNA.</text>
</comment>
<evidence type="ECO:0000256" key="4">
    <source>
        <dbReference type="ARBA" id="ARBA00022980"/>
    </source>
</evidence>
<name>A0A7R6PHY2_9BACT</name>
<dbReference type="SUPFAM" id="SSF47973">
    <property type="entry name" value="Ribosomal protein S7"/>
    <property type="match status" value="1"/>
</dbReference>
<protein>
    <recommendedName>
        <fullName evidence="6">Small ribosomal subunit protein uS7</fullName>
    </recommendedName>
</protein>
<dbReference type="FunFam" id="1.10.455.10:FF:000001">
    <property type="entry name" value="30S ribosomal protein S7"/>
    <property type="match status" value="1"/>
</dbReference>
<evidence type="ECO:0000256" key="1">
    <source>
        <dbReference type="ARBA" id="ARBA00007151"/>
    </source>
</evidence>
<dbReference type="InterPro" id="IPR020606">
    <property type="entry name" value="Ribosomal_uS7_CS"/>
</dbReference>
<feature type="domain" description="Small ribosomal subunit protein uS7" evidence="8">
    <location>
        <begin position="5"/>
        <end position="150"/>
    </location>
</feature>
<dbReference type="GO" id="GO:0015935">
    <property type="term" value="C:small ribosomal subunit"/>
    <property type="evidence" value="ECO:0007669"/>
    <property type="project" value="InterPro"/>
</dbReference>
<dbReference type="Gene3D" id="1.10.455.10">
    <property type="entry name" value="Ribosomal protein S7 domain"/>
    <property type="match status" value="1"/>
</dbReference>
<dbReference type="GO" id="GO:0006412">
    <property type="term" value="P:translation"/>
    <property type="evidence" value="ECO:0007669"/>
    <property type="project" value="UniProtKB-UniRule"/>
</dbReference>
<dbReference type="PROSITE" id="PS00052">
    <property type="entry name" value="RIBOSOMAL_S7"/>
    <property type="match status" value="1"/>
</dbReference>
<evidence type="ECO:0000256" key="3">
    <source>
        <dbReference type="ARBA" id="ARBA00022884"/>
    </source>
</evidence>
<evidence type="ECO:0000259" key="8">
    <source>
        <dbReference type="Pfam" id="PF00177"/>
    </source>
</evidence>
<dbReference type="InterPro" id="IPR000235">
    <property type="entry name" value="Ribosomal_uS7"/>
</dbReference>
<dbReference type="GO" id="GO:0003735">
    <property type="term" value="F:structural constituent of ribosome"/>
    <property type="evidence" value="ECO:0007669"/>
    <property type="project" value="InterPro"/>
</dbReference>
<evidence type="ECO:0000313" key="9">
    <source>
        <dbReference type="EMBL" id="BBB32934.1"/>
    </source>
</evidence>
<keyword evidence="3 6" id="KW-0694">RNA-binding</keyword>
<dbReference type="InterPro" id="IPR005717">
    <property type="entry name" value="Ribosomal_uS7_bac/org-type"/>
</dbReference>
<organism evidence="9 10">
    <name type="scientific">Thermotomaculum hydrothermale</name>
    <dbReference type="NCBI Taxonomy" id="981385"/>
    <lineage>
        <taxon>Bacteria</taxon>
        <taxon>Pseudomonadati</taxon>
        <taxon>Acidobacteriota</taxon>
        <taxon>Holophagae</taxon>
        <taxon>Thermotomaculales</taxon>
        <taxon>Thermotomaculaceae</taxon>
        <taxon>Thermotomaculum</taxon>
    </lineage>
</organism>
<dbReference type="HAMAP" id="MF_00480_B">
    <property type="entry name" value="Ribosomal_uS7_B"/>
    <property type="match status" value="1"/>
</dbReference>
<comment type="subunit">
    <text evidence="6">Part of the 30S ribosomal subunit. Contacts proteins S9 and S11.</text>
</comment>
<dbReference type="PIRSF" id="PIRSF002122">
    <property type="entry name" value="RPS7p_RPS7a_RPS5e_RPS7o"/>
    <property type="match status" value="1"/>
</dbReference>
<dbReference type="PANTHER" id="PTHR11205">
    <property type="entry name" value="RIBOSOMAL PROTEIN S7"/>
    <property type="match status" value="1"/>
</dbReference>
<reference evidence="9 10" key="1">
    <citation type="journal article" date="2012" name="Extremophiles">
        <title>Thermotomaculum hydrothermale gen. nov., sp. nov., a novel heterotrophic thermophile within the phylum Acidobacteria from a deep-sea hydrothermal vent chimney in the Southern Okinawa Trough.</title>
        <authorList>
            <person name="Izumi H."/>
            <person name="Nunoura T."/>
            <person name="Miyazaki M."/>
            <person name="Mino S."/>
            <person name="Toki T."/>
            <person name="Takai K."/>
            <person name="Sako Y."/>
            <person name="Sawabe T."/>
            <person name="Nakagawa S."/>
        </authorList>
    </citation>
    <scope>NUCLEOTIDE SEQUENCE [LARGE SCALE GENOMIC DNA]</scope>
    <source>
        <strain evidence="9 10">AC55</strain>
    </source>
</reference>
<dbReference type="InterPro" id="IPR036823">
    <property type="entry name" value="Ribosomal_uS7_dom_sf"/>
</dbReference>
<gene>
    <name evidence="6 9" type="primary">rpsG</name>
    <name evidence="9" type="ORF">TTHT_1422</name>
</gene>